<reference evidence="2 3" key="1">
    <citation type="journal article" date="2013" name="Antonie Van Leeuwenhoek">
        <title>Actinoplanes hulinensis sp. nov., a novel actinomycete isolated from soybean root (Glycine max (L.) Merr).</title>
        <authorList>
            <person name="Shen Y."/>
            <person name="Liu C."/>
            <person name="Wang X."/>
            <person name="Zhao J."/>
            <person name="Jia F."/>
            <person name="Zhang Y."/>
            <person name="Wang L."/>
            <person name="Yang D."/>
            <person name="Xiang W."/>
        </authorList>
    </citation>
    <scope>NUCLEOTIDE SEQUENCE [LARGE SCALE GENOMIC DNA]</scope>
    <source>
        <strain evidence="2 3">NEAU-M9</strain>
    </source>
</reference>
<feature type="chain" id="PRO_5045482576" evidence="1">
    <location>
        <begin position="31"/>
        <end position="646"/>
    </location>
</feature>
<feature type="signal peptide" evidence="1">
    <location>
        <begin position="1"/>
        <end position="30"/>
    </location>
</feature>
<dbReference type="InterPro" id="IPR011044">
    <property type="entry name" value="Quino_amine_DH_bsu"/>
</dbReference>
<sequence length="646" mass="69460">MRYTRAALAGVVLVGATALGFQLTVGTASADTGRALAVSSIGDIVVDPVRQRLFLSDPSTGEIVATDYAGEVTARKADLPGVRGLTLSADSNTLYAAVDGSGAIVAFSAGELAETARYPLGENVHPEDVAVSGDRIWFGYDAGAADSIGNFGSIDASGMVALHEPSGGTWLYKSAPRVFANSSRLFVAPGPGQGYPHAENVHLYDVSSGATTPSFSRQGVGATVQDAAFAGDGSRLVYAGDGVWSYGLTESRHDRLVSGSYQEVDIAAQGLVAFGQDRHVTVHGHGATLWSAALPYKLAPGGLIWEPGADRLLAVTRNGSEYALHTLTEPPPSPTPSQVTVPADGELAVTGPTSVVNGRPLTLTGTTKNLPIGHTLQVTRQDERLTGAAPEVVGNPVIDSTGAFTFTETPPYLGTFLYRVSYDGSFEKTVRVGVTQFTPALSLDRNGTTYGYKATATLTATLGKTHTNRTVEIWAENPYLTQLIKRATVNSAGKVSVNYVLEYNTTFTVKFTGDAEYAARSVQSRVYTRVSVLLGVSKHYKTRKIGNTKYYHFRTTKDPNFVIGMPRHQGRYQHTVIQRYKGGKWTNYRSGYFPLDRYGKSYLRFAGTYPAGSKWRVRAEYIWNGNDGDMVNATTYGAWKYFTYTK</sequence>
<dbReference type="SUPFAM" id="SSF50969">
    <property type="entry name" value="YVTN repeat-like/Quinoprotein amine dehydrogenase"/>
    <property type="match status" value="1"/>
</dbReference>
<dbReference type="RefSeq" id="WP_220142364.1">
    <property type="nucleotide sequence ID" value="NZ_JAHXZI010000001.1"/>
</dbReference>
<keyword evidence="3" id="KW-1185">Reference proteome</keyword>
<gene>
    <name evidence="2" type="ORF">KZ829_03545</name>
</gene>
<name>A0ABS7AW54_9ACTN</name>
<protein>
    <submittedName>
        <fullName evidence="2">Uncharacterized protein</fullName>
    </submittedName>
</protein>
<comment type="caution">
    <text evidence="2">The sequence shown here is derived from an EMBL/GenBank/DDBJ whole genome shotgun (WGS) entry which is preliminary data.</text>
</comment>
<organism evidence="2 3">
    <name type="scientific">Actinoplanes hulinensis</name>
    <dbReference type="NCBI Taxonomy" id="1144547"/>
    <lineage>
        <taxon>Bacteria</taxon>
        <taxon>Bacillati</taxon>
        <taxon>Actinomycetota</taxon>
        <taxon>Actinomycetes</taxon>
        <taxon>Micromonosporales</taxon>
        <taxon>Micromonosporaceae</taxon>
        <taxon>Actinoplanes</taxon>
    </lineage>
</organism>
<dbReference type="Gene3D" id="2.130.10.10">
    <property type="entry name" value="YVTN repeat-like/Quinoprotein amine dehydrogenase"/>
    <property type="match status" value="1"/>
</dbReference>
<proteinExistence type="predicted"/>
<dbReference type="Proteomes" id="UP001519863">
    <property type="component" value="Unassembled WGS sequence"/>
</dbReference>
<evidence type="ECO:0000313" key="3">
    <source>
        <dbReference type="Proteomes" id="UP001519863"/>
    </source>
</evidence>
<keyword evidence="1" id="KW-0732">Signal</keyword>
<evidence type="ECO:0000313" key="2">
    <source>
        <dbReference type="EMBL" id="MBW6432814.1"/>
    </source>
</evidence>
<accession>A0ABS7AW54</accession>
<dbReference type="EMBL" id="JAHXZI010000001">
    <property type="protein sequence ID" value="MBW6432814.1"/>
    <property type="molecule type" value="Genomic_DNA"/>
</dbReference>
<evidence type="ECO:0000256" key="1">
    <source>
        <dbReference type="SAM" id="SignalP"/>
    </source>
</evidence>
<dbReference type="InterPro" id="IPR015943">
    <property type="entry name" value="WD40/YVTN_repeat-like_dom_sf"/>
</dbReference>
<dbReference type="SUPFAM" id="SSF82171">
    <property type="entry name" value="DPP6 N-terminal domain-like"/>
    <property type="match status" value="1"/>
</dbReference>